<keyword evidence="4" id="KW-0732">Signal</keyword>
<dbReference type="InterPro" id="IPR050432">
    <property type="entry name" value="FAD-linked_Oxidoreductases_BP"/>
</dbReference>
<dbReference type="Proteomes" id="UP000800235">
    <property type="component" value="Unassembled WGS sequence"/>
</dbReference>
<sequence>MKWTLLTLAAAVQLAASAPTDQAAPLPAPENCKKLPVDADWPSDEVWKAELKGVEARGPQKQPARPDYKYEANTVAKVQKAVKFTSQHNLRLSILNSGHDFIGRNDAPSGLSLLVNELKGIRVLESFVPTAAGAESVDYKTKSNTIKPVIELQAAVTVGGGVNIDEANKALRQSGLYALGAAHGEVSIAGGWAPAAGHATLSSYYGNAADQALEYKVVIANGTLLVANKVVNSDLFWALRGGGAGVYGVVVEGTFKAYPTPKLLSYNFWMNSTDYDDNKSVFTPAAYMCSQLPKLNQEGGIQGYFYFYPNAINAMFIAPNEYANATKMTELIDPMLAKMSTMPGMDPKSLIKIPPVTFAASGLGSVQNSNGGLASAPGAGMAGMRKRHGPGEMEPTPRGTTDEDSRLLGVEELTHPDLAEALYQALPKIPNGMLRNHLVAGGKVMKNGINDETSTNPAWRRAYVHMMTTGIGKVSAEPLRKISPKGGAYINEAWAKQPDWKDAFFGAHYPKLLSIKQKYDPDHLFYTAPGVGADLLVAKDGRLCKVGGNIKAAVDPTNSVPDSDNQNIGPHDPATVSWPMLYQGEGLPPKANPKARVGGPPKQGGGASGNATQPVATPAGGAAAVEAAKGSPTPMEDHRGMGGMSRM</sequence>
<dbReference type="OrthoDB" id="9983560at2759"/>
<dbReference type="GO" id="GO:0016491">
    <property type="term" value="F:oxidoreductase activity"/>
    <property type="evidence" value="ECO:0007669"/>
    <property type="project" value="UniProtKB-KW"/>
</dbReference>
<name>A0A9P4NY15_9PEZI</name>
<proteinExistence type="inferred from homology"/>
<dbReference type="PANTHER" id="PTHR13878">
    <property type="entry name" value="GULONOLACTONE OXIDASE"/>
    <property type="match status" value="1"/>
</dbReference>
<feature type="domain" description="FAD-binding PCMH-type" evidence="5">
    <location>
        <begin position="62"/>
        <end position="260"/>
    </location>
</feature>
<dbReference type="InterPro" id="IPR016169">
    <property type="entry name" value="FAD-bd_PCMH_sub2"/>
</dbReference>
<dbReference type="Pfam" id="PF08031">
    <property type="entry name" value="BBE"/>
    <property type="match status" value="1"/>
</dbReference>
<dbReference type="PROSITE" id="PS51387">
    <property type="entry name" value="FAD_PCMH"/>
    <property type="match status" value="1"/>
</dbReference>
<organism evidence="6 7">
    <name type="scientific">Tothia fuscella</name>
    <dbReference type="NCBI Taxonomy" id="1048955"/>
    <lineage>
        <taxon>Eukaryota</taxon>
        <taxon>Fungi</taxon>
        <taxon>Dikarya</taxon>
        <taxon>Ascomycota</taxon>
        <taxon>Pezizomycotina</taxon>
        <taxon>Dothideomycetes</taxon>
        <taxon>Pleosporomycetidae</taxon>
        <taxon>Venturiales</taxon>
        <taxon>Cylindrosympodiaceae</taxon>
        <taxon>Tothia</taxon>
    </lineage>
</organism>
<comment type="similarity">
    <text evidence="1">Belongs to the oxygen-dependent FAD-linked oxidoreductase family.</text>
</comment>
<evidence type="ECO:0000256" key="3">
    <source>
        <dbReference type="SAM" id="MobiDB-lite"/>
    </source>
</evidence>
<evidence type="ECO:0000259" key="5">
    <source>
        <dbReference type="PROSITE" id="PS51387"/>
    </source>
</evidence>
<reference evidence="6" key="1">
    <citation type="journal article" date="2020" name="Stud. Mycol.">
        <title>101 Dothideomycetes genomes: a test case for predicting lifestyles and emergence of pathogens.</title>
        <authorList>
            <person name="Haridas S."/>
            <person name="Albert R."/>
            <person name="Binder M."/>
            <person name="Bloem J."/>
            <person name="Labutti K."/>
            <person name="Salamov A."/>
            <person name="Andreopoulos B."/>
            <person name="Baker S."/>
            <person name="Barry K."/>
            <person name="Bills G."/>
            <person name="Bluhm B."/>
            <person name="Cannon C."/>
            <person name="Castanera R."/>
            <person name="Culley D."/>
            <person name="Daum C."/>
            <person name="Ezra D."/>
            <person name="Gonzalez J."/>
            <person name="Henrissat B."/>
            <person name="Kuo A."/>
            <person name="Liang C."/>
            <person name="Lipzen A."/>
            <person name="Lutzoni F."/>
            <person name="Magnuson J."/>
            <person name="Mondo S."/>
            <person name="Nolan M."/>
            <person name="Ohm R."/>
            <person name="Pangilinan J."/>
            <person name="Park H.-J."/>
            <person name="Ramirez L."/>
            <person name="Alfaro M."/>
            <person name="Sun H."/>
            <person name="Tritt A."/>
            <person name="Yoshinaga Y."/>
            <person name="Zwiers L.-H."/>
            <person name="Turgeon B."/>
            <person name="Goodwin S."/>
            <person name="Spatafora J."/>
            <person name="Crous P."/>
            <person name="Grigoriev I."/>
        </authorList>
    </citation>
    <scope>NUCLEOTIDE SEQUENCE</scope>
    <source>
        <strain evidence="6">CBS 130266</strain>
    </source>
</reference>
<keyword evidence="2" id="KW-0560">Oxidoreductase</keyword>
<feature type="region of interest" description="Disordered" evidence="3">
    <location>
        <begin position="581"/>
        <end position="647"/>
    </location>
</feature>
<dbReference type="InterPro" id="IPR012951">
    <property type="entry name" value="BBE"/>
</dbReference>
<keyword evidence="7" id="KW-1185">Reference proteome</keyword>
<dbReference type="PANTHER" id="PTHR13878:SF91">
    <property type="entry name" value="FAD BINDING DOMAIN PROTEIN (AFU_ORTHOLOGUE AFUA_6G12070)-RELATED"/>
    <property type="match status" value="1"/>
</dbReference>
<dbReference type="Gene3D" id="3.30.465.10">
    <property type="match status" value="2"/>
</dbReference>
<dbReference type="EMBL" id="MU007022">
    <property type="protein sequence ID" value="KAF2433259.1"/>
    <property type="molecule type" value="Genomic_DNA"/>
</dbReference>
<gene>
    <name evidence="6" type="ORF">EJ08DRAFT_658509</name>
</gene>
<feature type="region of interest" description="Disordered" evidence="3">
    <location>
        <begin position="370"/>
        <end position="403"/>
    </location>
</feature>
<dbReference type="InterPro" id="IPR006094">
    <property type="entry name" value="Oxid_FAD_bind_N"/>
</dbReference>
<feature type="chain" id="PRO_5040169669" evidence="4">
    <location>
        <begin position="18"/>
        <end position="647"/>
    </location>
</feature>
<dbReference type="InterPro" id="IPR036318">
    <property type="entry name" value="FAD-bd_PCMH-like_sf"/>
</dbReference>
<comment type="caution">
    <text evidence="6">The sequence shown here is derived from an EMBL/GenBank/DDBJ whole genome shotgun (WGS) entry which is preliminary data.</text>
</comment>
<evidence type="ECO:0000256" key="4">
    <source>
        <dbReference type="SAM" id="SignalP"/>
    </source>
</evidence>
<evidence type="ECO:0000313" key="7">
    <source>
        <dbReference type="Proteomes" id="UP000800235"/>
    </source>
</evidence>
<feature type="compositionally biased region" description="Low complexity" evidence="3">
    <location>
        <begin position="609"/>
        <end position="628"/>
    </location>
</feature>
<feature type="signal peptide" evidence="4">
    <location>
        <begin position="1"/>
        <end position="17"/>
    </location>
</feature>
<evidence type="ECO:0000256" key="1">
    <source>
        <dbReference type="ARBA" id="ARBA00005466"/>
    </source>
</evidence>
<evidence type="ECO:0000256" key="2">
    <source>
        <dbReference type="ARBA" id="ARBA00023002"/>
    </source>
</evidence>
<dbReference type="SUPFAM" id="SSF56176">
    <property type="entry name" value="FAD-binding/transporter-associated domain-like"/>
    <property type="match status" value="1"/>
</dbReference>
<protein>
    <submittedName>
        <fullName evidence="6">FAD-binding domain-containing protein</fullName>
    </submittedName>
</protein>
<dbReference type="InterPro" id="IPR016166">
    <property type="entry name" value="FAD-bd_PCMH"/>
</dbReference>
<evidence type="ECO:0000313" key="6">
    <source>
        <dbReference type="EMBL" id="KAF2433259.1"/>
    </source>
</evidence>
<dbReference type="Pfam" id="PF01565">
    <property type="entry name" value="FAD_binding_4"/>
    <property type="match status" value="1"/>
</dbReference>
<dbReference type="GO" id="GO:0071949">
    <property type="term" value="F:FAD binding"/>
    <property type="evidence" value="ECO:0007669"/>
    <property type="project" value="InterPro"/>
</dbReference>
<accession>A0A9P4NY15</accession>
<dbReference type="AlphaFoldDB" id="A0A9P4NY15"/>